<evidence type="ECO:0008006" key="6">
    <source>
        <dbReference type="Google" id="ProtNLM"/>
    </source>
</evidence>
<dbReference type="GO" id="GO:0032259">
    <property type="term" value="P:methylation"/>
    <property type="evidence" value="ECO:0007669"/>
    <property type="project" value="UniProtKB-KW"/>
</dbReference>
<keyword evidence="2" id="KW-0808">Transferase</keyword>
<gene>
    <name evidence="4" type="ORF">CHLNCDRAFT_142415</name>
</gene>
<dbReference type="GO" id="GO:0016274">
    <property type="term" value="F:protein-arginine N-methyltransferase activity"/>
    <property type="evidence" value="ECO:0007669"/>
    <property type="project" value="InterPro"/>
</dbReference>
<sequence>MAAPGRGAGRGRSSVSALDGEAPESTDFANYFCTYSYLYHQKDMMEDHKRTGAYYNACMQNRAQFAGKVVLDVGTGSGILAIFAARAGAKKVYAVEATDMAKFAKRLVAAQGLEATVEVIQGVIESVEIPEKVDIIISELMDVMVRHRIEGRGKDRISCFHIE</sequence>
<dbReference type="PANTHER" id="PTHR11006">
    <property type="entry name" value="PROTEIN ARGININE N-METHYLTRANSFERASE"/>
    <property type="match status" value="1"/>
</dbReference>
<dbReference type="RefSeq" id="XP_005850198.1">
    <property type="nucleotide sequence ID" value="XM_005850136.1"/>
</dbReference>
<dbReference type="OrthoDB" id="7848332at2759"/>
<keyword evidence="1 2" id="KW-0949">S-adenosyl-L-methionine</keyword>
<dbReference type="PROSITE" id="PS51678">
    <property type="entry name" value="SAM_MT_PRMT"/>
    <property type="match status" value="1"/>
</dbReference>
<dbReference type="eggNOG" id="KOG1499">
    <property type="taxonomic scope" value="Eukaryota"/>
</dbReference>
<evidence type="ECO:0000256" key="1">
    <source>
        <dbReference type="ARBA" id="ARBA00022691"/>
    </source>
</evidence>
<dbReference type="PANTHER" id="PTHR11006:SF68">
    <property type="entry name" value="PROTEIN ARGININE N-METHYLTRANSFERASE PRMT10"/>
    <property type="match status" value="1"/>
</dbReference>
<keyword evidence="5" id="KW-1185">Reference proteome</keyword>
<dbReference type="Pfam" id="PF06325">
    <property type="entry name" value="PrmA"/>
    <property type="match status" value="1"/>
</dbReference>
<feature type="compositionally biased region" description="Gly residues" evidence="3">
    <location>
        <begin position="1"/>
        <end position="10"/>
    </location>
</feature>
<proteinExistence type="predicted"/>
<organism evidence="5">
    <name type="scientific">Chlorella variabilis</name>
    <name type="common">Green alga</name>
    <dbReference type="NCBI Taxonomy" id="554065"/>
    <lineage>
        <taxon>Eukaryota</taxon>
        <taxon>Viridiplantae</taxon>
        <taxon>Chlorophyta</taxon>
        <taxon>core chlorophytes</taxon>
        <taxon>Trebouxiophyceae</taxon>
        <taxon>Chlorellales</taxon>
        <taxon>Chlorellaceae</taxon>
        <taxon>Chlorella clade</taxon>
        <taxon>Chlorella</taxon>
    </lineage>
</organism>
<dbReference type="CDD" id="cd02440">
    <property type="entry name" value="AdoMet_MTases"/>
    <property type="match status" value="1"/>
</dbReference>
<feature type="region of interest" description="Disordered" evidence="3">
    <location>
        <begin position="1"/>
        <end position="22"/>
    </location>
</feature>
<evidence type="ECO:0000256" key="2">
    <source>
        <dbReference type="PROSITE-ProRule" id="PRU01015"/>
    </source>
</evidence>
<dbReference type="GO" id="GO:0005634">
    <property type="term" value="C:nucleus"/>
    <property type="evidence" value="ECO:0007669"/>
    <property type="project" value="TreeGrafter"/>
</dbReference>
<dbReference type="GO" id="GO:0042054">
    <property type="term" value="F:histone methyltransferase activity"/>
    <property type="evidence" value="ECO:0007669"/>
    <property type="project" value="TreeGrafter"/>
</dbReference>
<dbReference type="STRING" id="554065.E1Z727"/>
<name>E1Z727_CHLVA</name>
<protein>
    <recommendedName>
        <fullName evidence="6">Methyltransferase domain-containing protein</fullName>
    </recommendedName>
</protein>
<evidence type="ECO:0000256" key="3">
    <source>
        <dbReference type="SAM" id="MobiDB-lite"/>
    </source>
</evidence>
<evidence type="ECO:0000313" key="4">
    <source>
        <dbReference type="EMBL" id="EFN58096.1"/>
    </source>
</evidence>
<dbReference type="KEGG" id="cvr:CHLNCDRAFT_142415"/>
<dbReference type="SUPFAM" id="SSF53335">
    <property type="entry name" value="S-adenosyl-L-methionine-dependent methyltransferases"/>
    <property type="match status" value="1"/>
</dbReference>
<dbReference type="GeneID" id="17357361"/>
<dbReference type="InterPro" id="IPR025799">
    <property type="entry name" value="Arg_MeTrfase"/>
</dbReference>
<dbReference type="InParanoid" id="E1Z727"/>
<dbReference type="EMBL" id="GL433838">
    <property type="protein sequence ID" value="EFN58096.1"/>
    <property type="molecule type" value="Genomic_DNA"/>
</dbReference>
<keyword evidence="2" id="KW-0489">Methyltransferase</keyword>
<dbReference type="Gene3D" id="3.40.50.150">
    <property type="entry name" value="Vaccinia Virus protein VP39"/>
    <property type="match status" value="1"/>
</dbReference>
<dbReference type="Proteomes" id="UP000008141">
    <property type="component" value="Unassembled WGS sequence"/>
</dbReference>
<accession>E1Z727</accession>
<reference evidence="4 5" key="1">
    <citation type="journal article" date="2010" name="Plant Cell">
        <title>The Chlorella variabilis NC64A genome reveals adaptation to photosymbiosis, coevolution with viruses, and cryptic sex.</title>
        <authorList>
            <person name="Blanc G."/>
            <person name="Duncan G."/>
            <person name="Agarkova I."/>
            <person name="Borodovsky M."/>
            <person name="Gurnon J."/>
            <person name="Kuo A."/>
            <person name="Lindquist E."/>
            <person name="Lucas S."/>
            <person name="Pangilinan J."/>
            <person name="Polle J."/>
            <person name="Salamov A."/>
            <person name="Terry A."/>
            <person name="Yamada T."/>
            <person name="Dunigan D.D."/>
            <person name="Grigoriev I.V."/>
            <person name="Claverie J.M."/>
            <person name="Van Etten J.L."/>
        </authorList>
    </citation>
    <scope>NUCLEOTIDE SEQUENCE [LARGE SCALE GENOMIC DNA]</scope>
    <source>
        <strain evidence="4 5">NC64A</strain>
    </source>
</reference>
<dbReference type="AlphaFoldDB" id="E1Z727"/>
<evidence type="ECO:0000313" key="5">
    <source>
        <dbReference type="Proteomes" id="UP000008141"/>
    </source>
</evidence>
<dbReference type="InterPro" id="IPR029063">
    <property type="entry name" value="SAM-dependent_MTases_sf"/>
</dbReference>